<evidence type="ECO:0000313" key="2">
    <source>
        <dbReference type="EMBL" id="MCP2729807.1"/>
    </source>
</evidence>
<dbReference type="AlphaFoldDB" id="A0AAE3GTM3"/>
<organism evidence="2 3">
    <name type="scientific">Limnofasciculus baicalensis BBK-W-15</name>
    <dbReference type="NCBI Taxonomy" id="2699891"/>
    <lineage>
        <taxon>Bacteria</taxon>
        <taxon>Bacillati</taxon>
        <taxon>Cyanobacteriota</taxon>
        <taxon>Cyanophyceae</taxon>
        <taxon>Coleofasciculales</taxon>
        <taxon>Coleofasciculaceae</taxon>
        <taxon>Limnofasciculus</taxon>
        <taxon>Limnofasciculus baicalensis</taxon>
    </lineage>
</organism>
<sequence length="109" mass="12322">MTTILMIFFGTIYGFSGLTCSMAFLRHINKLLSSQKSPQYAKLPLASMAITLFWPLWIVKEIWYHEPDESDTSEEVEEVNCKMINRANNAVQSGEKISSNINSGCIELV</sequence>
<feature type="transmembrane region" description="Helical" evidence="1">
    <location>
        <begin position="6"/>
        <end position="28"/>
    </location>
</feature>
<keyword evidence="1" id="KW-1133">Transmembrane helix</keyword>
<dbReference type="EMBL" id="JAMZMM010000143">
    <property type="protein sequence ID" value="MCP2729807.1"/>
    <property type="molecule type" value="Genomic_DNA"/>
</dbReference>
<gene>
    <name evidence="2" type="ORF">NJ959_15335</name>
</gene>
<dbReference type="Proteomes" id="UP001204953">
    <property type="component" value="Unassembled WGS sequence"/>
</dbReference>
<reference evidence="2" key="1">
    <citation type="submission" date="2022-06" db="EMBL/GenBank/DDBJ databases">
        <title>New cyanobacteria of genus Symplocastrum in benthos of Lake Baikal.</title>
        <authorList>
            <person name="Sorokovikova E."/>
            <person name="Tikhonova I."/>
            <person name="Krasnopeev A."/>
            <person name="Evseev P."/>
            <person name="Gladkikh A."/>
            <person name="Belykh O."/>
        </authorList>
    </citation>
    <scope>NUCLEOTIDE SEQUENCE</scope>
    <source>
        <strain evidence="2">BBK-W-15</strain>
    </source>
</reference>
<evidence type="ECO:0000256" key="1">
    <source>
        <dbReference type="SAM" id="Phobius"/>
    </source>
</evidence>
<protein>
    <submittedName>
        <fullName evidence="2">Uncharacterized protein</fullName>
    </submittedName>
</protein>
<accession>A0AAE3GTM3</accession>
<keyword evidence="1" id="KW-0812">Transmembrane</keyword>
<dbReference type="RefSeq" id="WP_254012581.1">
    <property type="nucleotide sequence ID" value="NZ_JAMZMM010000143.1"/>
</dbReference>
<evidence type="ECO:0000313" key="3">
    <source>
        <dbReference type="Proteomes" id="UP001204953"/>
    </source>
</evidence>
<proteinExistence type="predicted"/>
<comment type="caution">
    <text evidence="2">The sequence shown here is derived from an EMBL/GenBank/DDBJ whole genome shotgun (WGS) entry which is preliminary data.</text>
</comment>
<keyword evidence="3" id="KW-1185">Reference proteome</keyword>
<keyword evidence="1" id="KW-0472">Membrane</keyword>
<name>A0AAE3GTM3_9CYAN</name>